<feature type="compositionally biased region" description="Polar residues" evidence="6">
    <location>
        <begin position="125"/>
        <end position="156"/>
    </location>
</feature>
<dbReference type="GO" id="GO:0005664">
    <property type="term" value="C:nuclear origin of replication recognition complex"/>
    <property type="evidence" value="ECO:0007669"/>
    <property type="project" value="InterPro"/>
</dbReference>
<reference evidence="8 9" key="1">
    <citation type="submission" date="2019-10" db="EMBL/GenBank/DDBJ databases">
        <authorList>
            <person name="Palmer J.M."/>
        </authorList>
    </citation>
    <scope>NUCLEOTIDE SEQUENCE [LARGE SCALE GENOMIC DNA]</scope>
    <source>
        <strain evidence="8 9">TWF730</strain>
    </source>
</reference>
<proteinExistence type="inferred from homology"/>
<dbReference type="Proteomes" id="UP001373714">
    <property type="component" value="Unassembled WGS sequence"/>
</dbReference>
<dbReference type="EMBL" id="JAVHNS010000002">
    <property type="protein sequence ID" value="KAK6362128.1"/>
    <property type="molecule type" value="Genomic_DNA"/>
</dbReference>
<gene>
    <name evidence="8" type="ORF">TWF730_005825</name>
</gene>
<comment type="similarity">
    <text evidence="2">Belongs to the ORC6 family.</text>
</comment>
<evidence type="ECO:0000256" key="2">
    <source>
        <dbReference type="ARBA" id="ARBA00010840"/>
    </source>
</evidence>
<keyword evidence="5" id="KW-0539">Nucleus</keyword>
<evidence type="ECO:0000256" key="1">
    <source>
        <dbReference type="ARBA" id="ARBA00004123"/>
    </source>
</evidence>
<evidence type="ECO:0000256" key="5">
    <source>
        <dbReference type="ARBA" id="ARBA00023242"/>
    </source>
</evidence>
<comment type="caution">
    <text evidence="8">The sequence shown here is derived from an EMBL/GenBank/DDBJ whole genome shotgun (WGS) entry which is preliminary data.</text>
</comment>
<protein>
    <recommendedName>
        <fullName evidence="7">ORC6 first cyclin-like domain-containing protein</fullName>
    </recommendedName>
</protein>
<dbReference type="Pfam" id="PF05460">
    <property type="entry name" value="ORC6"/>
    <property type="match status" value="1"/>
</dbReference>
<comment type="subcellular location">
    <subcellularLocation>
        <location evidence="1">Nucleus</location>
    </subcellularLocation>
</comment>
<evidence type="ECO:0000259" key="7">
    <source>
        <dbReference type="Pfam" id="PF05460"/>
    </source>
</evidence>
<organism evidence="8 9">
    <name type="scientific">Orbilia blumenaviensis</name>
    <dbReference type="NCBI Taxonomy" id="1796055"/>
    <lineage>
        <taxon>Eukaryota</taxon>
        <taxon>Fungi</taxon>
        <taxon>Dikarya</taxon>
        <taxon>Ascomycota</taxon>
        <taxon>Pezizomycotina</taxon>
        <taxon>Orbiliomycetes</taxon>
        <taxon>Orbiliales</taxon>
        <taxon>Orbiliaceae</taxon>
        <taxon>Orbilia</taxon>
    </lineage>
</organism>
<evidence type="ECO:0000313" key="9">
    <source>
        <dbReference type="Proteomes" id="UP001373714"/>
    </source>
</evidence>
<keyword evidence="9" id="KW-1185">Reference proteome</keyword>
<accession>A0AAV9VLM3</accession>
<evidence type="ECO:0000313" key="8">
    <source>
        <dbReference type="EMBL" id="KAK6362128.1"/>
    </source>
</evidence>
<sequence length="386" mass="42607">MSRTIERTLTMLLPTATGGIPRELIDATSSLIAQSRHKLSNLKQAEEPAREMLCAHLACERLRTKLDLPVLPDKPPAPVPPRLYKTLYKQFSETLVIGSARSAAAAGAPSSSSTPSKSQSRTTTATNTEGTPSKTPRSRATSAFVRNTPAAATTVNSKDRKIEQYLPLINELCTNNNNTTSTTSTTSTATTTNPTATTLIRHITSGASYIFSSAKYRNLTETPYTLIGVLYVVVVKELMGEEEFEGQVEEERRSWYEGKIGEVWRCLKGKGLVRGREAGWKEEFNVVLAEVAGADMRETRWFMDMIEGRGVVEQEDEEEEEEEGVEEGEEEEAVKVKGKRKAADAGMESGIGSMMQDRLDFLSDKRRKAFGEWKSDALRRIAQLGA</sequence>
<dbReference type="InterPro" id="IPR008721">
    <property type="entry name" value="ORC6_cyclin_first"/>
</dbReference>
<dbReference type="AlphaFoldDB" id="A0AAV9VLM3"/>
<evidence type="ECO:0000256" key="6">
    <source>
        <dbReference type="SAM" id="MobiDB-lite"/>
    </source>
</evidence>
<feature type="region of interest" description="Disordered" evidence="6">
    <location>
        <begin position="312"/>
        <end position="349"/>
    </location>
</feature>
<feature type="compositionally biased region" description="Low complexity" evidence="6">
    <location>
        <begin position="105"/>
        <end position="124"/>
    </location>
</feature>
<evidence type="ECO:0000256" key="3">
    <source>
        <dbReference type="ARBA" id="ARBA00022705"/>
    </source>
</evidence>
<dbReference type="GO" id="GO:0006260">
    <property type="term" value="P:DNA replication"/>
    <property type="evidence" value="ECO:0007669"/>
    <property type="project" value="UniProtKB-KW"/>
</dbReference>
<feature type="compositionally biased region" description="Acidic residues" evidence="6">
    <location>
        <begin position="313"/>
        <end position="332"/>
    </location>
</feature>
<evidence type="ECO:0000256" key="4">
    <source>
        <dbReference type="ARBA" id="ARBA00023125"/>
    </source>
</evidence>
<name>A0AAV9VLM3_9PEZI</name>
<feature type="region of interest" description="Disordered" evidence="6">
    <location>
        <begin position="105"/>
        <end position="156"/>
    </location>
</feature>
<dbReference type="GO" id="GO:0003677">
    <property type="term" value="F:DNA binding"/>
    <property type="evidence" value="ECO:0007669"/>
    <property type="project" value="UniProtKB-KW"/>
</dbReference>
<keyword evidence="4" id="KW-0238">DNA-binding</keyword>
<keyword evidence="3" id="KW-0235">DNA replication</keyword>
<feature type="domain" description="ORC6 first cyclin-like" evidence="7">
    <location>
        <begin position="9"/>
        <end position="97"/>
    </location>
</feature>